<organism evidence="2">
    <name type="scientific">Zea mays</name>
    <name type="common">Maize</name>
    <dbReference type="NCBI Taxonomy" id="4577"/>
    <lineage>
        <taxon>Eukaryota</taxon>
        <taxon>Viridiplantae</taxon>
        <taxon>Streptophyta</taxon>
        <taxon>Embryophyta</taxon>
        <taxon>Tracheophyta</taxon>
        <taxon>Spermatophyta</taxon>
        <taxon>Magnoliopsida</taxon>
        <taxon>Liliopsida</taxon>
        <taxon>Poales</taxon>
        <taxon>Poaceae</taxon>
        <taxon>PACMAD clade</taxon>
        <taxon>Panicoideae</taxon>
        <taxon>Andropogonodae</taxon>
        <taxon>Andropogoneae</taxon>
        <taxon>Tripsacinae</taxon>
        <taxon>Zea</taxon>
    </lineage>
</organism>
<feature type="compositionally biased region" description="Basic residues" evidence="1">
    <location>
        <begin position="1"/>
        <end position="10"/>
    </location>
</feature>
<feature type="region of interest" description="Disordered" evidence="1">
    <location>
        <begin position="1"/>
        <end position="82"/>
    </location>
</feature>
<feature type="compositionally biased region" description="Basic and acidic residues" evidence="1">
    <location>
        <begin position="42"/>
        <end position="51"/>
    </location>
</feature>
<accession>C0HHH6</accession>
<evidence type="ECO:0000313" key="2">
    <source>
        <dbReference type="EMBL" id="ACN26479.1"/>
    </source>
</evidence>
<reference evidence="2" key="2">
    <citation type="submission" date="2012-06" db="EMBL/GenBank/DDBJ databases">
        <authorList>
            <person name="Yu Y."/>
            <person name="Currie J."/>
            <person name="Lomeli R."/>
            <person name="Angelova A."/>
            <person name="Collura K."/>
            <person name="Wissotski M."/>
            <person name="Campos D."/>
            <person name="Kudrna D."/>
            <person name="Golser W."/>
            <person name="Ashely E."/>
            <person name="Descour A."/>
            <person name="Fernandes J."/>
            <person name="Soderlund C."/>
            <person name="Walbot V."/>
        </authorList>
    </citation>
    <scope>NUCLEOTIDE SEQUENCE</scope>
    <source>
        <strain evidence="2">B73</strain>
    </source>
</reference>
<proteinExistence type="evidence at transcript level"/>
<sequence length="121" mass="13065">MHPRGLHARIHSAAPVAGSSGRRQVRLRPRRRRRREHCASGVREDGQRPHAEAGAAGGDGPPVAAERGGGDGHRPQPFLLRPRAPLRADHQVIVNLSSVVIACVLPDSSAWCCLCPRTRLS</sequence>
<dbReference type="EMBL" id="BT061782">
    <property type="protein sequence ID" value="ACN26479.1"/>
    <property type="molecule type" value="mRNA"/>
</dbReference>
<protein>
    <submittedName>
        <fullName evidence="2">Uncharacterized protein</fullName>
    </submittedName>
</protein>
<feature type="compositionally biased region" description="Basic residues" evidence="1">
    <location>
        <begin position="23"/>
        <end position="36"/>
    </location>
</feature>
<name>C0HHH6_MAIZE</name>
<dbReference type="AlphaFoldDB" id="C0HHH6"/>
<evidence type="ECO:0000256" key="1">
    <source>
        <dbReference type="SAM" id="MobiDB-lite"/>
    </source>
</evidence>
<reference evidence="2" key="1">
    <citation type="journal article" date="2009" name="PLoS Genet.">
        <title>Sequencing, mapping, and analysis of 27,455 maize full-length cDNAs.</title>
        <authorList>
            <person name="Soderlund C."/>
            <person name="Descour A."/>
            <person name="Kudrna D."/>
            <person name="Bomhoff M."/>
            <person name="Boyd L."/>
            <person name="Currie J."/>
            <person name="Angelova A."/>
            <person name="Collura K."/>
            <person name="Wissotski M."/>
            <person name="Ashley E."/>
            <person name="Morrow D."/>
            <person name="Fernandes J."/>
            <person name="Walbot V."/>
            <person name="Yu Y."/>
        </authorList>
    </citation>
    <scope>NUCLEOTIDE SEQUENCE</scope>
    <source>
        <strain evidence="2">B73</strain>
    </source>
</reference>